<proteinExistence type="predicted"/>
<feature type="domain" description="Outer membrane protein beta-barrel" evidence="2">
    <location>
        <begin position="20"/>
        <end position="196"/>
    </location>
</feature>
<reference evidence="3 4" key="1">
    <citation type="journal article" date="2018" name="Nat. Biotechnol.">
        <title>A standardized bacterial taxonomy based on genome phylogeny substantially revises the tree of life.</title>
        <authorList>
            <person name="Parks D.H."/>
            <person name="Chuvochina M."/>
            <person name="Waite D.W."/>
            <person name="Rinke C."/>
            <person name="Skarshewski A."/>
            <person name="Chaumeil P.A."/>
            <person name="Hugenholtz P."/>
        </authorList>
    </citation>
    <scope>NUCLEOTIDE SEQUENCE [LARGE SCALE GENOMIC DNA]</scope>
    <source>
        <strain evidence="3">UBA11482</strain>
    </source>
</reference>
<keyword evidence="1" id="KW-0732">Signal</keyword>
<evidence type="ECO:0000256" key="1">
    <source>
        <dbReference type="SAM" id="SignalP"/>
    </source>
</evidence>
<feature type="signal peptide" evidence="1">
    <location>
        <begin position="1"/>
        <end position="20"/>
    </location>
</feature>
<organism evidence="3 4">
    <name type="scientific">Coprobacter fastidiosus</name>
    <dbReference type="NCBI Taxonomy" id="1099853"/>
    <lineage>
        <taxon>Bacteria</taxon>
        <taxon>Pseudomonadati</taxon>
        <taxon>Bacteroidota</taxon>
        <taxon>Bacteroidia</taxon>
        <taxon>Bacteroidales</taxon>
        <taxon>Barnesiellaceae</taxon>
        <taxon>Coprobacter</taxon>
    </lineage>
</organism>
<dbReference type="InterPro" id="IPR025665">
    <property type="entry name" value="Beta-barrel_OMP_2"/>
</dbReference>
<name>A0A354M3T5_9BACT</name>
<gene>
    <name evidence="3" type="ORF">DDY73_09235</name>
</gene>
<sequence>MKKIIISSCILLFCIATISAQRNYKREFAVGAKFGTTFSRVTLRPSVRQNYEMGYMGGISARYIEEKYFGFIVELNFTQHGWKENFSDEGDYSYSRKLNYIELPFMTHIFFGNKVFRGFVNLGPQVGFLISDKEISSFNLKELPQFSQTWESTQYNMPIAHKFDYGICGGAGIEIKAKKNSFILEGRYYFGLGDFFKNRKVDYFSASSNQTISVALSYMFNLK</sequence>
<protein>
    <submittedName>
        <fullName evidence="3">PorT family protein</fullName>
    </submittedName>
</protein>
<dbReference type="EMBL" id="DNWC01000121">
    <property type="protein sequence ID" value="HBJ09174.1"/>
    <property type="molecule type" value="Genomic_DNA"/>
</dbReference>
<feature type="chain" id="PRO_5016586463" evidence="1">
    <location>
        <begin position="21"/>
        <end position="223"/>
    </location>
</feature>
<evidence type="ECO:0000259" key="2">
    <source>
        <dbReference type="Pfam" id="PF13568"/>
    </source>
</evidence>
<accession>A0A354M3T5</accession>
<dbReference type="Proteomes" id="UP000262954">
    <property type="component" value="Unassembled WGS sequence"/>
</dbReference>
<dbReference type="Pfam" id="PF13568">
    <property type="entry name" value="OMP_b-brl_2"/>
    <property type="match status" value="1"/>
</dbReference>
<dbReference type="RefSeq" id="WP_022389966.1">
    <property type="nucleotide sequence ID" value="NZ_AP028032.1"/>
</dbReference>
<comment type="caution">
    <text evidence="3">The sequence shown here is derived from an EMBL/GenBank/DDBJ whole genome shotgun (WGS) entry which is preliminary data.</text>
</comment>
<dbReference type="AlphaFoldDB" id="A0A354M3T5"/>
<evidence type="ECO:0000313" key="3">
    <source>
        <dbReference type="EMBL" id="HBJ09174.1"/>
    </source>
</evidence>
<dbReference type="GeneID" id="92927697"/>
<evidence type="ECO:0000313" key="4">
    <source>
        <dbReference type="Proteomes" id="UP000262954"/>
    </source>
</evidence>